<accession>A0A6A6BB45</accession>
<evidence type="ECO:0000256" key="7">
    <source>
        <dbReference type="ARBA" id="ARBA00022989"/>
    </source>
</evidence>
<keyword evidence="11" id="KW-0813">Transport</keyword>
<organism evidence="13 14">
    <name type="scientific">Aplosporella prunicola CBS 121167</name>
    <dbReference type="NCBI Taxonomy" id="1176127"/>
    <lineage>
        <taxon>Eukaryota</taxon>
        <taxon>Fungi</taxon>
        <taxon>Dikarya</taxon>
        <taxon>Ascomycota</taxon>
        <taxon>Pezizomycotina</taxon>
        <taxon>Dothideomycetes</taxon>
        <taxon>Dothideomycetes incertae sedis</taxon>
        <taxon>Botryosphaeriales</taxon>
        <taxon>Aplosporellaceae</taxon>
        <taxon>Aplosporella</taxon>
    </lineage>
</organism>
<feature type="region of interest" description="Disordered" evidence="12">
    <location>
        <begin position="36"/>
        <end position="67"/>
    </location>
</feature>
<comment type="subunit">
    <text evidence="11">Component of the TIM23 complex.</text>
</comment>
<evidence type="ECO:0000256" key="8">
    <source>
        <dbReference type="ARBA" id="ARBA00023128"/>
    </source>
</evidence>
<keyword evidence="7 11" id="KW-1133">Transmembrane helix</keyword>
<name>A0A6A6BB45_9PEZI</name>
<keyword evidence="4 11" id="KW-0812">Transmembrane</keyword>
<dbReference type="OrthoDB" id="436405at2759"/>
<keyword evidence="11" id="KW-0811">Translocation</keyword>
<dbReference type="GeneID" id="54294465"/>
<dbReference type="PANTHER" id="PTHR13032">
    <property type="entry name" value="MITOCHONDRIAL IMPORT INNER MEMBRANE TRANSLOCASE SUBUNIT TIM21"/>
    <property type="match status" value="1"/>
</dbReference>
<comment type="function">
    <text evidence="10">Essential component of the TIM23 complex, a complex that mediates the translocation of transit peptide-containing proteins across the mitochondrial inner membrane. Required to keep the TOM and the TIM23 complexes in close contact. At some point, it is released from the TOM23 complex to allow protein translocation into the mitochondrial matrix.</text>
</comment>
<dbReference type="EMBL" id="ML995487">
    <property type="protein sequence ID" value="KAF2141429.1"/>
    <property type="molecule type" value="Genomic_DNA"/>
</dbReference>
<dbReference type="GO" id="GO:0030150">
    <property type="term" value="P:protein import into mitochondrial matrix"/>
    <property type="evidence" value="ECO:0007669"/>
    <property type="project" value="UniProtKB-UniRule"/>
</dbReference>
<keyword evidence="9 11" id="KW-0472">Membrane</keyword>
<dbReference type="Pfam" id="PF08294">
    <property type="entry name" value="TIM21"/>
    <property type="match status" value="1"/>
</dbReference>
<dbReference type="InterPro" id="IPR013261">
    <property type="entry name" value="Tim21"/>
</dbReference>
<dbReference type="RefSeq" id="XP_033397142.1">
    <property type="nucleotide sequence ID" value="XM_033536969.1"/>
</dbReference>
<evidence type="ECO:0000256" key="10">
    <source>
        <dbReference type="ARBA" id="ARBA00060204"/>
    </source>
</evidence>
<comment type="subcellular location">
    <subcellularLocation>
        <location evidence="1 11">Mitochondrion inner membrane</location>
        <topology evidence="1 11">Single-pass membrane protein</topology>
    </subcellularLocation>
</comment>
<reference evidence="13" key="1">
    <citation type="journal article" date="2020" name="Stud. Mycol.">
        <title>101 Dothideomycetes genomes: a test case for predicting lifestyles and emergence of pathogens.</title>
        <authorList>
            <person name="Haridas S."/>
            <person name="Albert R."/>
            <person name="Binder M."/>
            <person name="Bloem J."/>
            <person name="Labutti K."/>
            <person name="Salamov A."/>
            <person name="Andreopoulos B."/>
            <person name="Baker S."/>
            <person name="Barry K."/>
            <person name="Bills G."/>
            <person name="Bluhm B."/>
            <person name="Cannon C."/>
            <person name="Castanera R."/>
            <person name="Culley D."/>
            <person name="Daum C."/>
            <person name="Ezra D."/>
            <person name="Gonzalez J."/>
            <person name="Henrissat B."/>
            <person name="Kuo A."/>
            <person name="Liang C."/>
            <person name="Lipzen A."/>
            <person name="Lutzoni F."/>
            <person name="Magnuson J."/>
            <person name="Mondo S."/>
            <person name="Nolan M."/>
            <person name="Ohm R."/>
            <person name="Pangilinan J."/>
            <person name="Park H.-J."/>
            <person name="Ramirez L."/>
            <person name="Alfaro M."/>
            <person name="Sun H."/>
            <person name="Tritt A."/>
            <person name="Yoshinaga Y."/>
            <person name="Zwiers L.-H."/>
            <person name="Turgeon B."/>
            <person name="Goodwin S."/>
            <person name="Spatafora J."/>
            <person name="Crous P."/>
            <person name="Grigoriev I."/>
        </authorList>
    </citation>
    <scope>NUCLEOTIDE SEQUENCE</scope>
    <source>
        <strain evidence="13">CBS 121167</strain>
    </source>
</reference>
<proteinExistence type="inferred from homology"/>
<keyword evidence="8 11" id="KW-0496">Mitochondrion</keyword>
<keyword evidence="5 11" id="KW-0999">Mitochondrion inner membrane</keyword>
<feature type="compositionally biased region" description="Polar residues" evidence="12">
    <location>
        <begin position="36"/>
        <end position="55"/>
    </location>
</feature>
<evidence type="ECO:0000256" key="12">
    <source>
        <dbReference type="SAM" id="MobiDB-lite"/>
    </source>
</evidence>
<dbReference type="Gene3D" id="3.10.450.320">
    <property type="entry name" value="Mitochondrial import inner membrane translocase subunit Tim21"/>
    <property type="match status" value="1"/>
</dbReference>
<evidence type="ECO:0000313" key="13">
    <source>
        <dbReference type="EMBL" id="KAF2141429.1"/>
    </source>
</evidence>
<gene>
    <name evidence="13" type="ORF">K452DRAFT_228524</name>
</gene>
<keyword evidence="14" id="KW-1185">Reference proteome</keyword>
<evidence type="ECO:0000256" key="5">
    <source>
        <dbReference type="ARBA" id="ARBA00022792"/>
    </source>
</evidence>
<protein>
    <recommendedName>
        <fullName evidence="3 11">Mitochondrial import inner membrane translocase subunit Tim21</fullName>
    </recommendedName>
</protein>
<dbReference type="Proteomes" id="UP000799438">
    <property type="component" value="Unassembled WGS sequence"/>
</dbReference>
<evidence type="ECO:0000256" key="2">
    <source>
        <dbReference type="ARBA" id="ARBA00010867"/>
    </source>
</evidence>
<feature type="transmembrane region" description="Helical" evidence="11">
    <location>
        <begin position="80"/>
        <end position="100"/>
    </location>
</feature>
<evidence type="ECO:0000256" key="4">
    <source>
        <dbReference type="ARBA" id="ARBA00022692"/>
    </source>
</evidence>
<keyword evidence="11" id="KW-0653">Protein transport</keyword>
<evidence type="ECO:0000256" key="3">
    <source>
        <dbReference type="ARBA" id="ARBA00020726"/>
    </source>
</evidence>
<comment type="similarity">
    <text evidence="2 11">Belongs to the TIM21 family.</text>
</comment>
<keyword evidence="6" id="KW-0809">Transit peptide</keyword>
<dbReference type="PANTHER" id="PTHR13032:SF6">
    <property type="entry name" value="MITOCHONDRIAL IMPORT INNER MEMBRANE TRANSLOCASE SUBUNIT TIM21"/>
    <property type="match status" value="1"/>
</dbReference>
<dbReference type="AlphaFoldDB" id="A0A6A6BB45"/>
<evidence type="ECO:0000256" key="1">
    <source>
        <dbReference type="ARBA" id="ARBA00004434"/>
    </source>
</evidence>
<evidence type="ECO:0000313" key="14">
    <source>
        <dbReference type="Proteomes" id="UP000799438"/>
    </source>
</evidence>
<dbReference type="InterPro" id="IPR038552">
    <property type="entry name" value="Tim21_IMS_sf"/>
</dbReference>
<evidence type="ECO:0000256" key="6">
    <source>
        <dbReference type="ARBA" id="ARBA00022946"/>
    </source>
</evidence>
<sequence length="234" mass="26329">MTILPRFARASLTRALLQRLPSARFQLSLSAGRPYATQSGVGNGPKSSSKRQVTLANDGPPRWTDLSTGEKAVRSTEQSFNFLLVAAGIIATGGVTYFLYHEVFSPEGATNQFSRAVSRVKQDERCVELLGDPKKIKAYGEPTNNRWARNRPISSREVKDRVGNEHLYVHFYVDGPLNKGTVNLHMIRRPSEREYDYQTLSVDIKGHSRIYLENADARPGATKKGFRLFGARWW</sequence>
<evidence type="ECO:0000256" key="9">
    <source>
        <dbReference type="ARBA" id="ARBA00023136"/>
    </source>
</evidence>
<dbReference type="GO" id="GO:0005744">
    <property type="term" value="C:TIM23 mitochondrial import inner membrane translocase complex"/>
    <property type="evidence" value="ECO:0007669"/>
    <property type="project" value="UniProtKB-UniRule"/>
</dbReference>
<dbReference type="FunFam" id="3.10.450.320:FF:000002">
    <property type="entry name" value="Mitochondrial import inner membrane translocase subunit tim21"/>
    <property type="match status" value="1"/>
</dbReference>
<evidence type="ECO:0000256" key="11">
    <source>
        <dbReference type="RuleBase" id="RU367142"/>
    </source>
</evidence>